<dbReference type="AlphaFoldDB" id="A0A1I0TRB4"/>
<proteinExistence type="predicted"/>
<name>A0A1I0TRB4_9SPHI</name>
<dbReference type="Proteomes" id="UP000198836">
    <property type="component" value="Unassembled WGS sequence"/>
</dbReference>
<accession>A0A1I0TRB4</accession>
<protein>
    <submittedName>
        <fullName evidence="1">Uncharacterized protein</fullName>
    </submittedName>
</protein>
<gene>
    <name evidence="1" type="ORF">SAMN04488511_11391</name>
</gene>
<organism evidence="1 2">
    <name type="scientific">Pedobacter suwonensis</name>
    <dbReference type="NCBI Taxonomy" id="332999"/>
    <lineage>
        <taxon>Bacteria</taxon>
        <taxon>Pseudomonadati</taxon>
        <taxon>Bacteroidota</taxon>
        <taxon>Sphingobacteriia</taxon>
        <taxon>Sphingobacteriales</taxon>
        <taxon>Sphingobacteriaceae</taxon>
        <taxon>Pedobacter</taxon>
    </lineage>
</organism>
<evidence type="ECO:0000313" key="1">
    <source>
        <dbReference type="EMBL" id="SFA54299.1"/>
    </source>
</evidence>
<dbReference type="STRING" id="332999.SAMN04488511_11391"/>
<reference evidence="2" key="1">
    <citation type="submission" date="2016-10" db="EMBL/GenBank/DDBJ databases">
        <authorList>
            <person name="Varghese N."/>
            <person name="Submissions S."/>
        </authorList>
    </citation>
    <scope>NUCLEOTIDE SEQUENCE [LARGE SCALE GENOMIC DNA]</scope>
    <source>
        <strain evidence="2">DSM 18130</strain>
    </source>
</reference>
<dbReference type="RefSeq" id="WP_090985506.1">
    <property type="nucleotide sequence ID" value="NZ_FOJM01000013.1"/>
</dbReference>
<dbReference type="EMBL" id="FOJM01000013">
    <property type="protein sequence ID" value="SFA54299.1"/>
    <property type="molecule type" value="Genomic_DNA"/>
</dbReference>
<evidence type="ECO:0000313" key="2">
    <source>
        <dbReference type="Proteomes" id="UP000198836"/>
    </source>
</evidence>
<dbReference type="OrthoDB" id="766442at2"/>
<keyword evidence="2" id="KW-1185">Reference proteome</keyword>
<sequence>MTELEYFFEDESGISVVYQLIRFGVGEPWKIVLDGELIGSMQKWQGTWKLQNCDELSKDLLIGLTGHIDEQYFNYLPYEICSRWPNLVEKVVLRSDAAYMIICKEGINFKSFQGIFSKFVPGLLKDEWSVNFQVFNHDFSDDFSLFAKPLVYKKESFGWEEVNR</sequence>